<keyword evidence="1" id="KW-0472">Membrane</keyword>
<dbReference type="AlphaFoldDB" id="A0A2P2PNU3"/>
<name>A0A2P2PNU3_RHIMU</name>
<dbReference type="EMBL" id="GGEC01075938">
    <property type="protein sequence ID" value="MBX56422.1"/>
    <property type="molecule type" value="Transcribed_RNA"/>
</dbReference>
<proteinExistence type="predicted"/>
<evidence type="ECO:0000256" key="1">
    <source>
        <dbReference type="SAM" id="Phobius"/>
    </source>
</evidence>
<evidence type="ECO:0000313" key="2">
    <source>
        <dbReference type="EMBL" id="MBX56422.1"/>
    </source>
</evidence>
<sequence length="61" mass="7376">MRNSGYDCLSNCLFIILIFVSRYPFLTIFFFSNPMRNQYKLIENLPIYSTRKVVFNFLPRI</sequence>
<keyword evidence="1" id="KW-0812">Transmembrane</keyword>
<accession>A0A2P2PNU3</accession>
<organism evidence="2">
    <name type="scientific">Rhizophora mucronata</name>
    <name type="common">Asiatic mangrove</name>
    <dbReference type="NCBI Taxonomy" id="61149"/>
    <lineage>
        <taxon>Eukaryota</taxon>
        <taxon>Viridiplantae</taxon>
        <taxon>Streptophyta</taxon>
        <taxon>Embryophyta</taxon>
        <taxon>Tracheophyta</taxon>
        <taxon>Spermatophyta</taxon>
        <taxon>Magnoliopsida</taxon>
        <taxon>eudicotyledons</taxon>
        <taxon>Gunneridae</taxon>
        <taxon>Pentapetalae</taxon>
        <taxon>rosids</taxon>
        <taxon>fabids</taxon>
        <taxon>Malpighiales</taxon>
        <taxon>Rhizophoraceae</taxon>
        <taxon>Rhizophora</taxon>
    </lineage>
</organism>
<feature type="transmembrane region" description="Helical" evidence="1">
    <location>
        <begin position="12"/>
        <end position="31"/>
    </location>
</feature>
<keyword evidence="1" id="KW-1133">Transmembrane helix</keyword>
<protein>
    <submittedName>
        <fullName evidence="2">Uncharacterized protein</fullName>
    </submittedName>
</protein>
<reference evidence="2" key="1">
    <citation type="submission" date="2018-02" db="EMBL/GenBank/DDBJ databases">
        <title>Rhizophora mucronata_Transcriptome.</title>
        <authorList>
            <person name="Meera S.P."/>
            <person name="Sreeshan A."/>
            <person name="Augustine A."/>
        </authorList>
    </citation>
    <scope>NUCLEOTIDE SEQUENCE</scope>
    <source>
        <tissue evidence="2">Leaf</tissue>
    </source>
</reference>